<dbReference type="Proteomes" id="UP000743899">
    <property type="component" value="Unassembled WGS sequence"/>
</dbReference>
<reference evidence="1 2" key="1">
    <citation type="submission" date="2020-01" db="EMBL/GenBank/DDBJ databases">
        <title>A novel Bacillus sp. from Pasinler.</title>
        <authorList>
            <person name="Adiguzel A."/>
            <person name="Ay H."/>
            <person name="Baltaci M.O."/>
        </authorList>
    </citation>
    <scope>NUCLEOTIDE SEQUENCE [LARGE SCALE GENOMIC DNA]</scope>
    <source>
        <strain evidence="1 2">P1</strain>
    </source>
</reference>
<name>A0ABW9ZYZ3_9BACI</name>
<protein>
    <submittedName>
        <fullName evidence="1">Uncharacterized protein</fullName>
    </submittedName>
</protein>
<gene>
    <name evidence="1" type="ORF">GW534_01155</name>
</gene>
<dbReference type="RefSeq" id="WP_161919221.1">
    <property type="nucleotide sequence ID" value="NZ_JAACYS010000003.1"/>
</dbReference>
<comment type="caution">
    <text evidence="1">The sequence shown here is derived from an EMBL/GenBank/DDBJ whole genome shotgun (WGS) entry which is preliminary data.</text>
</comment>
<keyword evidence="2" id="KW-1185">Reference proteome</keyword>
<proteinExistence type="predicted"/>
<dbReference type="EMBL" id="JAACYS010000003">
    <property type="protein sequence ID" value="NCU16385.1"/>
    <property type="molecule type" value="Genomic_DNA"/>
</dbReference>
<accession>A0ABW9ZYZ3</accession>
<evidence type="ECO:0000313" key="1">
    <source>
        <dbReference type="EMBL" id="NCU16385.1"/>
    </source>
</evidence>
<evidence type="ECO:0000313" key="2">
    <source>
        <dbReference type="Proteomes" id="UP000743899"/>
    </source>
</evidence>
<sequence length="53" mass="6063">MQAGGELSYNLFLLNEDCQVMEDHKKFSLAVTFHKRKIVRAGRKAKWIPENGG</sequence>
<organism evidence="1 2">
    <name type="scientific">Pallidibacillus pasinlerensis</name>
    <dbReference type="NCBI Taxonomy" id="2703818"/>
    <lineage>
        <taxon>Bacteria</taxon>
        <taxon>Bacillati</taxon>
        <taxon>Bacillota</taxon>
        <taxon>Bacilli</taxon>
        <taxon>Bacillales</taxon>
        <taxon>Bacillaceae</taxon>
        <taxon>Pallidibacillus</taxon>
    </lineage>
</organism>